<accession>A0A8T7M8M7</accession>
<evidence type="ECO:0000313" key="1">
    <source>
        <dbReference type="EMBL" id="NWJ48490.1"/>
    </source>
</evidence>
<dbReference type="Proteomes" id="UP000521676">
    <property type="component" value="Unassembled WGS sequence"/>
</dbReference>
<sequence>MIGYIDSNNSFNDYNRYRNASEDFRDDEQLIFFERTSLLNGGHKIIKLEVGQKAVNFEIEPRDCPDYLLKVLCTSDYPKTAPQLLVIEKASGKPIEDYLSNVLQEWASDCTIATLVEEFHFQKYANSKRKTTRAKRSRLLFFL</sequence>
<protein>
    <submittedName>
        <fullName evidence="1">Uncharacterized protein</fullName>
    </submittedName>
</protein>
<dbReference type="AlphaFoldDB" id="A0A8T7M8M7"/>
<gene>
    <name evidence="1" type="ORF">HXX08_21750</name>
    <name evidence="2" type="ORF">OZ401_004034</name>
</gene>
<evidence type="ECO:0000313" key="2">
    <source>
        <dbReference type="EMBL" id="WJW68423.1"/>
    </source>
</evidence>
<dbReference type="Proteomes" id="UP001431572">
    <property type="component" value="Chromosome 2"/>
</dbReference>
<evidence type="ECO:0000313" key="3">
    <source>
        <dbReference type="Proteomes" id="UP000521676"/>
    </source>
</evidence>
<dbReference type="EMBL" id="CP128400">
    <property type="protein sequence ID" value="WJW68423.1"/>
    <property type="molecule type" value="Genomic_DNA"/>
</dbReference>
<reference evidence="2" key="2">
    <citation type="journal article" date="2024" name="Nature">
        <title>Anoxygenic phototroph of the Chloroflexota uses a type I reaction centre.</title>
        <authorList>
            <person name="Tsuji J.M."/>
            <person name="Shaw N.A."/>
            <person name="Nagashima S."/>
            <person name="Venkiteswaran J.J."/>
            <person name="Schiff S.L."/>
            <person name="Watanabe T."/>
            <person name="Fukui M."/>
            <person name="Hanada S."/>
            <person name="Tank M."/>
            <person name="Neufeld J.D."/>
        </authorList>
    </citation>
    <scope>NUCLEOTIDE SEQUENCE</scope>
    <source>
        <strain evidence="2">L227-S17</strain>
    </source>
</reference>
<reference evidence="1 3" key="1">
    <citation type="submission" date="2020-06" db="EMBL/GenBank/DDBJ databases">
        <title>Anoxygenic phototrophic Chloroflexota member uses a Type I reaction center.</title>
        <authorList>
            <person name="Tsuji J.M."/>
            <person name="Shaw N.A."/>
            <person name="Nagashima S."/>
            <person name="Venkiteswaran J."/>
            <person name="Schiff S.L."/>
            <person name="Hanada S."/>
            <person name="Tank M."/>
            <person name="Neufeld J.D."/>
        </authorList>
    </citation>
    <scope>NUCLEOTIDE SEQUENCE [LARGE SCALE GENOMIC DNA]</scope>
    <source>
        <strain evidence="1">L227-S17</strain>
    </source>
</reference>
<proteinExistence type="predicted"/>
<dbReference type="RefSeq" id="WP_341470327.1">
    <property type="nucleotide sequence ID" value="NZ_CP128400.1"/>
</dbReference>
<dbReference type="EMBL" id="JACATZ010000003">
    <property type="protein sequence ID" value="NWJ48490.1"/>
    <property type="molecule type" value="Genomic_DNA"/>
</dbReference>
<organism evidence="1 3">
    <name type="scientific">Candidatus Chlorohelix allophototropha</name>
    <dbReference type="NCBI Taxonomy" id="3003348"/>
    <lineage>
        <taxon>Bacteria</taxon>
        <taxon>Bacillati</taxon>
        <taxon>Chloroflexota</taxon>
        <taxon>Chloroflexia</taxon>
        <taxon>Candidatus Chloroheliales</taxon>
        <taxon>Candidatus Chloroheliaceae</taxon>
        <taxon>Candidatus Chlorohelix</taxon>
    </lineage>
</organism>
<keyword evidence="4" id="KW-1185">Reference proteome</keyword>
<evidence type="ECO:0000313" key="4">
    <source>
        <dbReference type="Proteomes" id="UP001431572"/>
    </source>
</evidence>
<name>A0A8T7M8M7_9CHLR</name>